<protein>
    <submittedName>
        <fullName evidence="1">Uncharacterized protein</fullName>
    </submittedName>
</protein>
<name>A0ACC1LJ84_9FUNG</name>
<gene>
    <name evidence="1" type="ORF">H4S07_003061</name>
</gene>
<keyword evidence="2" id="KW-1185">Reference proteome</keyword>
<organism evidence="1 2">
    <name type="scientific">Coemansia furcata</name>
    <dbReference type="NCBI Taxonomy" id="417177"/>
    <lineage>
        <taxon>Eukaryota</taxon>
        <taxon>Fungi</taxon>
        <taxon>Fungi incertae sedis</taxon>
        <taxon>Zoopagomycota</taxon>
        <taxon>Kickxellomycotina</taxon>
        <taxon>Kickxellomycetes</taxon>
        <taxon>Kickxellales</taxon>
        <taxon>Kickxellaceae</taxon>
        <taxon>Coemansia</taxon>
    </lineage>
</organism>
<proteinExistence type="predicted"/>
<sequence length="439" mass="47050">MTLEKQSDSTVNKTTIESVEARPTEDSVGLSSDFDPALKFPAYTRYATVAGCFVLQGLSCGVLNSWGVQRQYLAANVYNGDTAKIKTLSYVGTLMFFGLYLWAMIAGWLAEVWSYRKLCFLGVVAMALGPLIASFCSEPWQLCLTEGAIFGLGAGLVFGPSSSAPARWFTKRRGLATGIAVTGAGAGGLVIAPLTEFLIRSVGVEWNLRISAIYIMVLGSIACFFTRVPFQDKTRTLRNFDWRAFGDLRFATNAGMVTFVVAGYIIPYAFLPEFWVSKGLGAQTASVLISVSNGASLFGRILIGFTADHFGVLNSLILGLGITSLSCLVLWPFATNVGMGVVMSVIYGFGTGAYWALAPLVAAKLFGVDRLASISGIISTVAAVGSWLGSPIVNAMLDRPGHDNDFVAVSTYAGCFWLGAFVCAVVNRMLYSKKLFSKV</sequence>
<comment type="caution">
    <text evidence="1">The sequence shown here is derived from an EMBL/GenBank/DDBJ whole genome shotgun (WGS) entry which is preliminary data.</text>
</comment>
<evidence type="ECO:0000313" key="2">
    <source>
        <dbReference type="Proteomes" id="UP001140096"/>
    </source>
</evidence>
<evidence type="ECO:0000313" key="1">
    <source>
        <dbReference type="EMBL" id="KAJ2809783.1"/>
    </source>
</evidence>
<dbReference type="Proteomes" id="UP001140096">
    <property type="component" value="Unassembled WGS sequence"/>
</dbReference>
<accession>A0ACC1LJ84</accession>
<reference evidence="1" key="1">
    <citation type="submission" date="2022-07" db="EMBL/GenBank/DDBJ databases">
        <title>Phylogenomic reconstructions and comparative analyses of Kickxellomycotina fungi.</title>
        <authorList>
            <person name="Reynolds N.K."/>
            <person name="Stajich J.E."/>
            <person name="Barry K."/>
            <person name="Grigoriev I.V."/>
            <person name="Crous P."/>
            <person name="Smith M.E."/>
        </authorList>
    </citation>
    <scope>NUCLEOTIDE SEQUENCE</scope>
    <source>
        <strain evidence="1">CBS 102833</strain>
    </source>
</reference>
<dbReference type="EMBL" id="JANBUP010000903">
    <property type="protein sequence ID" value="KAJ2809783.1"/>
    <property type="molecule type" value="Genomic_DNA"/>
</dbReference>